<dbReference type="InterPro" id="IPR024726">
    <property type="entry name" value="FhuF_C"/>
</dbReference>
<evidence type="ECO:0000313" key="3">
    <source>
        <dbReference type="EMBL" id="OAN26628.1"/>
    </source>
</evidence>
<proteinExistence type="predicted"/>
<dbReference type="Pfam" id="PF06276">
    <property type="entry name" value="FhuF"/>
    <property type="match status" value="1"/>
</dbReference>
<dbReference type="RefSeq" id="WP_064308738.1">
    <property type="nucleotide sequence ID" value="NZ_LWCR01000034.1"/>
</dbReference>
<dbReference type="GO" id="GO:0003824">
    <property type="term" value="F:catalytic activity"/>
    <property type="evidence" value="ECO:0007669"/>
    <property type="project" value="UniProtKB-ARBA"/>
</dbReference>
<feature type="domain" description="Aerobactin siderophore biosynthesis IucA/IucC-like C-terminal" evidence="1">
    <location>
        <begin position="69"/>
        <end position="216"/>
    </location>
</feature>
<organism evidence="3 4">
    <name type="scientific">Pseudomonas oryzihabitans</name>
    <dbReference type="NCBI Taxonomy" id="47885"/>
    <lineage>
        <taxon>Bacteria</taxon>
        <taxon>Pseudomonadati</taxon>
        <taxon>Pseudomonadota</taxon>
        <taxon>Gammaproteobacteria</taxon>
        <taxon>Pseudomonadales</taxon>
        <taxon>Pseudomonadaceae</taxon>
        <taxon>Pseudomonas</taxon>
    </lineage>
</organism>
<accession>A0A178LAB0</accession>
<dbReference type="OrthoDB" id="5870636at2"/>
<evidence type="ECO:0000313" key="4">
    <source>
        <dbReference type="Proteomes" id="UP000078356"/>
    </source>
</evidence>
<evidence type="ECO:0000259" key="1">
    <source>
        <dbReference type="Pfam" id="PF06276"/>
    </source>
</evidence>
<name>A0A178LAB0_9PSED</name>
<dbReference type="EMBL" id="LWCR01000034">
    <property type="protein sequence ID" value="OAN26628.1"/>
    <property type="molecule type" value="Genomic_DNA"/>
</dbReference>
<comment type="caution">
    <text evidence="3">The sequence shown here is derived from an EMBL/GenBank/DDBJ whole genome shotgun (WGS) entry which is preliminary data.</text>
</comment>
<gene>
    <name evidence="3" type="ORF">A4V15_05575</name>
</gene>
<evidence type="ECO:0000259" key="2">
    <source>
        <dbReference type="Pfam" id="PF11575"/>
    </source>
</evidence>
<dbReference type="Proteomes" id="UP000078356">
    <property type="component" value="Unassembled WGS sequence"/>
</dbReference>
<sequence>MCLRPALAAEHLQVLRETFGLREASERDGQHSQPVAAWLDAARCAELLDDLAERMEAPTRRVAASLLTKRLGFLTTGVAFQALSAYGRRLDLSPGNVWIEDGHVQGRWRSALPLSDTRPLPALEDHAAARAWLARTLFGDLLQPLWETLARVGRVSPRILWENAAVRLYSLYDRRLAELDDPAIRARCDEDFAWLLAATPAELGLETNPLAQFRRPATTNTVGRPVRFRRTCCFYYQATAPAEYCSNCPLIRPREVACPAT</sequence>
<evidence type="ECO:0008006" key="5">
    <source>
        <dbReference type="Google" id="ProtNLM"/>
    </source>
</evidence>
<protein>
    <recommendedName>
        <fullName evidence="5">Siderophore-iron reductase, Fe-S cluster protein</fullName>
    </recommendedName>
</protein>
<dbReference type="InterPro" id="IPR022770">
    <property type="entry name" value="IucA/IucC-like_C"/>
</dbReference>
<dbReference type="AlphaFoldDB" id="A0A178LAB0"/>
<dbReference type="Pfam" id="PF11575">
    <property type="entry name" value="FhuF_C"/>
    <property type="match status" value="1"/>
</dbReference>
<reference evidence="3 4" key="1">
    <citation type="submission" date="2016-04" db="EMBL/GenBank/DDBJ databases">
        <title>Draft Genome Sequences of Staphylococcus capitis Strain H36, S. capitis Strain H65, S. cohnii Strain H62, S. hominis Strain H69, Mycobacterium iranicum Strain H39, Plantibacter sp. Strain H53, Pseudomonas oryzihabitans Strain H72, and Microbacterium sp. Strain H83, isolated from residential settings.</title>
        <authorList>
            <person name="Lymperopoulou D."/>
            <person name="Adams R.I."/>
            <person name="Lindow S."/>
            <person name="Coil D.A."/>
            <person name="Jospin G."/>
            <person name="Eisen J.A."/>
        </authorList>
    </citation>
    <scope>NUCLEOTIDE SEQUENCE [LARGE SCALE GENOMIC DNA]</scope>
    <source>
        <strain evidence="3 4">H72</strain>
    </source>
</reference>
<dbReference type="GO" id="GO:0051537">
    <property type="term" value="F:2 iron, 2 sulfur cluster binding"/>
    <property type="evidence" value="ECO:0007669"/>
    <property type="project" value="InterPro"/>
</dbReference>
<feature type="domain" description="Ferric siderophore reductase C-terminal" evidence="2">
    <location>
        <begin position="229"/>
        <end position="250"/>
    </location>
</feature>